<dbReference type="EMBL" id="AP004325">
    <property type="protein sequence ID" value="BAD33069.1"/>
    <property type="molecule type" value="Genomic_DNA"/>
</dbReference>
<accession>Q69UY2</accession>
<gene>
    <name evidence="1" type="primary">OJ1230_H04.12</name>
</gene>
<dbReference type="Proteomes" id="UP000000763">
    <property type="component" value="Chromosome 6"/>
</dbReference>
<reference evidence="2" key="1">
    <citation type="journal article" date="2005" name="Nature">
        <title>The map-based sequence of the rice genome.</title>
        <authorList>
            <consortium name="International rice genome sequencing project (IRGSP)"/>
            <person name="Matsumoto T."/>
            <person name="Wu J."/>
            <person name="Kanamori H."/>
            <person name="Katayose Y."/>
            <person name="Fujisawa M."/>
            <person name="Namiki N."/>
            <person name="Mizuno H."/>
            <person name="Yamamoto K."/>
            <person name="Antonio B.A."/>
            <person name="Baba T."/>
            <person name="Sakata K."/>
            <person name="Nagamura Y."/>
            <person name="Aoki H."/>
            <person name="Arikawa K."/>
            <person name="Arita K."/>
            <person name="Bito T."/>
            <person name="Chiden Y."/>
            <person name="Fujitsuka N."/>
            <person name="Fukunaka R."/>
            <person name="Hamada M."/>
            <person name="Harada C."/>
            <person name="Hayashi A."/>
            <person name="Hijishita S."/>
            <person name="Honda M."/>
            <person name="Hosokawa S."/>
            <person name="Ichikawa Y."/>
            <person name="Idonuma A."/>
            <person name="Iijima M."/>
            <person name="Ikeda M."/>
            <person name="Ikeno M."/>
            <person name="Ito K."/>
            <person name="Ito S."/>
            <person name="Ito T."/>
            <person name="Ito Y."/>
            <person name="Ito Y."/>
            <person name="Iwabuchi A."/>
            <person name="Kamiya K."/>
            <person name="Karasawa W."/>
            <person name="Kurita K."/>
            <person name="Katagiri S."/>
            <person name="Kikuta A."/>
            <person name="Kobayashi H."/>
            <person name="Kobayashi N."/>
            <person name="Machita K."/>
            <person name="Maehara T."/>
            <person name="Masukawa M."/>
            <person name="Mizubayashi T."/>
            <person name="Mukai Y."/>
            <person name="Nagasaki H."/>
            <person name="Nagata Y."/>
            <person name="Naito S."/>
            <person name="Nakashima M."/>
            <person name="Nakama Y."/>
            <person name="Nakamichi Y."/>
            <person name="Nakamura M."/>
            <person name="Meguro A."/>
            <person name="Negishi M."/>
            <person name="Ohta I."/>
            <person name="Ohta T."/>
            <person name="Okamoto M."/>
            <person name="Ono N."/>
            <person name="Saji S."/>
            <person name="Sakaguchi M."/>
            <person name="Sakai K."/>
            <person name="Shibata M."/>
            <person name="Shimokawa T."/>
            <person name="Song J."/>
            <person name="Takazaki Y."/>
            <person name="Terasawa K."/>
            <person name="Tsugane M."/>
            <person name="Tsuji K."/>
            <person name="Ueda S."/>
            <person name="Waki K."/>
            <person name="Yamagata H."/>
            <person name="Yamamoto M."/>
            <person name="Yamamoto S."/>
            <person name="Yamane H."/>
            <person name="Yoshiki S."/>
            <person name="Yoshihara R."/>
            <person name="Yukawa K."/>
            <person name="Zhong H."/>
            <person name="Yano M."/>
            <person name="Yuan Q."/>
            <person name="Ouyang S."/>
            <person name="Liu J."/>
            <person name="Jones K.M."/>
            <person name="Gansberger K."/>
            <person name="Moffat K."/>
            <person name="Hill J."/>
            <person name="Bera J."/>
            <person name="Fadrosh D."/>
            <person name="Jin S."/>
            <person name="Johri S."/>
            <person name="Kim M."/>
            <person name="Overton L."/>
            <person name="Reardon M."/>
            <person name="Tsitrin T."/>
            <person name="Vuong H."/>
            <person name="Weaver B."/>
            <person name="Ciecko A."/>
            <person name="Tallon L."/>
            <person name="Jackson J."/>
            <person name="Pai G."/>
            <person name="Aken S.V."/>
            <person name="Utterback T."/>
            <person name="Reidmuller S."/>
            <person name="Feldblyum T."/>
            <person name="Hsiao J."/>
            <person name="Zismann V."/>
            <person name="Iobst S."/>
            <person name="de Vazeille A.R."/>
            <person name="Buell C.R."/>
            <person name="Ying K."/>
            <person name="Li Y."/>
            <person name="Lu T."/>
            <person name="Huang Y."/>
            <person name="Zhao Q."/>
            <person name="Feng Q."/>
            <person name="Zhang L."/>
            <person name="Zhu J."/>
            <person name="Weng Q."/>
            <person name="Mu J."/>
            <person name="Lu Y."/>
            <person name="Fan D."/>
            <person name="Liu Y."/>
            <person name="Guan J."/>
            <person name="Zhang Y."/>
            <person name="Yu S."/>
            <person name="Liu X."/>
            <person name="Zhang Y."/>
            <person name="Hong G."/>
            <person name="Han B."/>
            <person name="Choisne N."/>
            <person name="Demange N."/>
            <person name="Orjeda G."/>
            <person name="Samain S."/>
            <person name="Cattolico L."/>
            <person name="Pelletier E."/>
            <person name="Couloux A."/>
            <person name="Segurens B."/>
            <person name="Wincker P."/>
            <person name="D'Hont A."/>
            <person name="Scarpelli C."/>
            <person name="Weissenbach J."/>
            <person name="Salanoubat M."/>
            <person name="Quetier F."/>
            <person name="Yu Y."/>
            <person name="Kim H.R."/>
            <person name="Rambo T."/>
            <person name="Currie J."/>
            <person name="Collura K."/>
            <person name="Luo M."/>
            <person name="Yang T."/>
            <person name="Ammiraju J.S.S."/>
            <person name="Engler F."/>
            <person name="Soderlund C."/>
            <person name="Wing R.A."/>
            <person name="Palmer L.E."/>
            <person name="de la Bastide M."/>
            <person name="Spiegel L."/>
            <person name="Nascimento L."/>
            <person name="Zutavern T."/>
            <person name="O'Shaughnessy A."/>
            <person name="Dike S."/>
            <person name="Dedhia N."/>
            <person name="Preston R."/>
            <person name="Balija V."/>
            <person name="McCombie W.R."/>
            <person name="Chow T."/>
            <person name="Chen H."/>
            <person name="Chung M."/>
            <person name="Chen C."/>
            <person name="Shaw J."/>
            <person name="Wu H."/>
            <person name="Hsiao K."/>
            <person name="Chao Y."/>
            <person name="Chu M."/>
            <person name="Cheng C."/>
            <person name="Hour A."/>
            <person name="Lee P."/>
            <person name="Lin S."/>
            <person name="Lin Y."/>
            <person name="Liou J."/>
            <person name="Liu S."/>
            <person name="Hsing Y."/>
            <person name="Raghuvanshi S."/>
            <person name="Mohanty A."/>
            <person name="Bharti A.K."/>
            <person name="Gaur A."/>
            <person name="Gupta V."/>
            <person name="Kumar D."/>
            <person name="Ravi V."/>
            <person name="Vij S."/>
            <person name="Kapur A."/>
            <person name="Khurana P."/>
            <person name="Khurana P."/>
            <person name="Khurana J.P."/>
            <person name="Tyagi A.K."/>
            <person name="Gaikwad K."/>
            <person name="Singh A."/>
            <person name="Dalal V."/>
            <person name="Srivastava S."/>
            <person name="Dixit A."/>
            <person name="Pal A.K."/>
            <person name="Ghazi I.A."/>
            <person name="Yadav M."/>
            <person name="Pandit A."/>
            <person name="Bhargava A."/>
            <person name="Sureshbabu K."/>
            <person name="Batra K."/>
            <person name="Sharma T.R."/>
            <person name="Mohapatra T."/>
            <person name="Singh N.K."/>
            <person name="Messing J."/>
            <person name="Nelson A.B."/>
            <person name="Fuks G."/>
            <person name="Kavchok S."/>
            <person name="Keizer G."/>
            <person name="Linton E."/>
            <person name="Llaca V."/>
            <person name="Song R."/>
            <person name="Tanyolac B."/>
            <person name="Young S."/>
            <person name="Ho-Il K."/>
            <person name="Hahn J.H."/>
            <person name="Sangsakoo G."/>
            <person name="Vanavichit A."/>
            <person name="de Mattos Luiz.A.T."/>
            <person name="Zimmer P.D."/>
            <person name="Malone G."/>
            <person name="Dellagostin O."/>
            <person name="de Oliveira A.C."/>
            <person name="Bevan M."/>
            <person name="Bancroft I."/>
            <person name="Minx P."/>
            <person name="Cordum H."/>
            <person name="Wilson R."/>
            <person name="Cheng Z."/>
            <person name="Jin W."/>
            <person name="Jiang J."/>
            <person name="Leong S.A."/>
            <person name="Iwama H."/>
            <person name="Gojobori T."/>
            <person name="Itoh T."/>
            <person name="Niimura Y."/>
            <person name="Fujii Y."/>
            <person name="Habara T."/>
            <person name="Sakai H."/>
            <person name="Sato Y."/>
            <person name="Wilson G."/>
            <person name="Kumar K."/>
            <person name="McCouch S."/>
            <person name="Juretic N."/>
            <person name="Hoen D."/>
            <person name="Wright S."/>
            <person name="Bruskiewich R."/>
            <person name="Bureau T."/>
            <person name="Miyao A."/>
            <person name="Hirochika H."/>
            <person name="Nishikawa T."/>
            <person name="Kadowaki K."/>
            <person name="Sugiura M."/>
            <person name="Burr B."/>
            <person name="Sasaki T."/>
        </authorList>
    </citation>
    <scope>NUCLEOTIDE SEQUENCE [LARGE SCALE GENOMIC DNA]</scope>
    <source>
        <strain evidence="2">cv. Nipponbare</strain>
    </source>
</reference>
<organism evidence="1 2">
    <name type="scientific">Oryza sativa subsp. japonica</name>
    <name type="common">Rice</name>
    <dbReference type="NCBI Taxonomy" id="39947"/>
    <lineage>
        <taxon>Eukaryota</taxon>
        <taxon>Viridiplantae</taxon>
        <taxon>Streptophyta</taxon>
        <taxon>Embryophyta</taxon>
        <taxon>Tracheophyta</taxon>
        <taxon>Spermatophyta</taxon>
        <taxon>Magnoliopsida</taxon>
        <taxon>Liliopsida</taxon>
        <taxon>Poales</taxon>
        <taxon>Poaceae</taxon>
        <taxon>BOP clade</taxon>
        <taxon>Oryzoideae</taxon>
        <taxon>Oryzeae</taxon>
        <taxon>Oryzinae</taxon>
        <taxon>Oryza</taxon>
        <taxon>Oryza sativa</taxon>
    </lineage>
</organism>
<protein>
    <submittedName>
        <fullName evidence="1">Uncharacterized protein</fullName>
    </submittedName>
</protein>
<dbReference type="AlphaFoldDB" id="Q69UY2"/>
<evidence type="ECO:0000313" key="2">
    <source>
        <dbReference type="Proteomes" id="UP000000763"/>
    </source>
</evidence>
<reference evidence="2" key="2">
    <citation type="journal article" date="2008" name="Nucleic Acids Res.">
        <title>The rice annotation project database (RAP-DB): 2008 update.</title>
        <authorList>
            <consortium name="The rice annotation project (RAP)"/>
        </authorList>
    </citation>
    <scope>GENOME REANNOTATION</scope>
    <source>
        <strain evidence="2">cv. Nipponbare</strain>
    </source>
</reference>
<evidence type="ECO:0000313" key="1">
    <source>
        <dbReference type="EMBL" id="BAD33069.1"/>
    </source>
</evidence>
<sequence length="92" mass="10561">MKLQRIPMPTTRREMKTMALTMNSCVPDYLIQGNGTVYTNDFCYKNGGLQLGEGGNKVFGKRLARLLPVRPRQLVFLFTHVLRAFVDARNRE</sequence>
<name>Q69UY2_ORYSJ</name>
<proteinExistence type="predicted"/>